<evidence type="ECO:0000256" key="1">
    <source>
        <dbReference type="ARBA" id="ARBA00022729"/>
    </source>
</evidence>
<proteinExistence type="predicted"/>
<dbReference type="PATRIC" id="fig|1391654.3.peg.2387"/>
<sequence>MTHMKVVLSFGAVAATMIACGSKARVAIGTDCDAGFCDPAPNENPTFVPTDDAGKPTDGGPDAAIAMCPANGDAGCPAPYGTCNGSAQCSTDLSSDFNNCGGCGISCGQGAGSSTPKSNPWVYFYGMIPACVGGQCTATCDTSTYPYYRDCNGYAGDGCEIDVQSDVNNCGACGNVCPAGTPCVAAQCGCPTDAPDFCSGRCFDLKKEHDNCGACGTQCSYTQVCVDGKCECPPGQILCGYQCVDVSSDGANCGACGNVCPEVPRDEQCSQMPPHTMYGCSAGACGALSCDWSGYLDCNGDLRKGCASDGCETNPANDPNNCGACGVKCAAGEVCGNLQDGKGRRCISCEAGKALCRRSADNDRCVDLLNDPGNCGGCGVYCPWTWLDGAIDTGSAACKQGVCSYQCAAGRANCDGLLDNGCETLTTTDPLNCGGCGHQCDVANGQPCVNGTCLEVPCDTGDAGVVAK</sequence>
<organism evidence="2 3">
    <name type="scientific">Labilithrix luteola</name>
    <dbReference type="NCBI Taxonomy" id="1391654"/>
    <lineage>
        <taxon>Bacteria</taxon>
        <taxon>Pseudomonadati</taxon>
        <taxon>Myxococcota</taxon>
        <taxon>Polyangia</taxon>
        <taxon>Polyangiales</taxon>
        <taxon>Labilitrichaceae</taxon>
        <taxon>Labilithrix</taxon>
    </lineage>
</organism>
<accession>A0A0K1PQ86</accession>
<evidence type="ECO:0000313" key="3">
    <source>
        <dbReference type="Proteomes" id="UP000064967"/>
    </source>
</evidence>
<dbReference type="RefSeq" id="WP_169927435.1">
    <property type="nucleotide sequence ID" value="NZ_CP012333.1"/>
</dbReference>
<gene>
    <name evidence="2" type="ORF">AKJ09_02357</name>
</gene>
<dbReference type="KEGG" id="llu:AKJ09_02357"/>
<dbReference type="STRING" id="1391654.AKJ09_02357"/>
<evidence type="ECO:0000313" key="2">
    <source>
        <dbReference type="EMBL" id="AKU95693.1"/>
    </source>
</evidence>
<dbReference type="PROSITE" id="PS51257">
    <property type="entry name" value="PROKAR_LIPOPROTEIN"/>
    <property type="match status" value="1"/>
</dbReference>
<name>A0A0K1PQ86_9BACT</name>
<reference evidence="2 3" key="1">
    <citation type="submission" date="2015-08" db="EMBL/GenBank/DDBJ databases">
        <authorList>
            <person name="Babu N.S."/>
            <person name="Beckwith C.J."/>
            <person name="Beseler K.G."/>
            <person name="Brison A."/>
            <person name="Carone J.V."/>
            <person name="Caskin T.P."/>
            <person name="Diamond M."/>
            <person name="Durham M.E."/>
            <person name="Foxe J.M."/>
            <person name="Go M."/>
            <person name="Henderson B.A."/>
            <person name="Jones I.B."/>
            <person name="McGettigan J.A."/>
            <person name="Micheletti S.J."/>
            <person name="Nasrallah M.E."/>
            <person name="Ortiz D."/>
            <person name="Piller C.R."/>
            <person name="Privatt S.R."/>
            <person name="Schneider S.L."/>
            <person name="Sharp S."/>
            <person name="Smith T.C."/>
            <person name="Stanton J.D."/>
            <person name="Ullery H.E."/>
            <person name="Wilson R.J."/>
            <person name="Serrano M.G."/>
            <person name="Buck G."/>
            <person name="Lee V."/>
            <person name="Wang Y."/>
            <person name="Carvalho R."/>
            <person name="Voegtly L."/>
            <person name="Shi R."/>
            <person name="Duckworth R."/>
            <person name="Johnson A."/>
            <person name="Loviza R."/>
            <person name="Walstead R."/>
            <person name="Shah Z."/>
            <person name="Kiflezghi M."/>
            <person name="Wade K."/>
            <person name="Ball S.L."/>
            <person name="Bradley K.W."/>
            <person name="Asai D.J."/>
            <person name="Bowman C.A."/>
            <person name="Russell D.A."/>
            <person name="Pope W.H."/>
            <person name="Jacobs-Sera D."/>
            <person name="Hendrix R.W."/>
            <person name="Hatfull G.F."/>
        </authorList>
    </citation>
    <scope>NUCLEOTIDE SEQUENCE [LARGE SCALE GENOMIC DNA]</scope>
    <source>
        <strain evidence="2 3">DSM 27648</strain>
    </source>
</reference>
<dbReference type="InterPro" id="IPR006969">
    <property type="entry name" value="Stig-like"/>
</dbReference>
<dbReference type="AlphaFoldDB" id="A0A0K1PQ86"/>
<dbReference type="PANTHER" id="PTHR33227:SF48">
    <property type="entry name" value="STIGMA-SPECIFIC STIG1-LIKE PROTEIN 4"/>
    <property type="match status" value="1"/>
</dbReference>
<keyword evidence="1" id="KW-0732">Signal</keyword>
<dbReference type="EMBL" id="CP012333">
    <property type="protein sequence ID" value="AKU95693.1"/>
    <property type="molecule type" value="Genomic_DNA"/>
</dbReference>
<keyword evidence="3" id="KW-1185">Reference proteome</keyword>
<protein>
    <submittedName>
        <fullName evidence="2">Tryptophan synthase alpha chain</fullName>
    </submittedName>
</protein>
<dbReference type="Proteomes" id="UP000064967">
    <property type="component" value="Chromosome"/>
</dbReference>
<dbReference type="PANTHER" id="PTHR33227">
    <property type="entry name" value="STIGMA-SPECIFIC STIG1-LIKE PROTEIN 3"/>
    <property type="match status" value="1"/>
</dbReference>